<evidence type="ECO:0000256" key="2">
    <source>
        <dbReference type="ARBA" id="ARBA00022475"/>
    </source>
</evidence>
<evidence type="ECO:0000256" key="5">
    <source>
        <dbReference type="ARBA" id="ARBA00022692"/>
    </source>
</evidence>
<dbReference type="PROSITE" id="PS50885">
    <property type="entry name" value="HAMP"/>
    <property type="match status" value="1"/>
</dbReference>
<evidence type="ECO:0000256" key="9">
    <source>
        <dbReference type="ARBA" id="ARBA00029447"/>
    </source>
</evidence>
<proteinExistence type="inferred from homology"/>
<keyword evidence="15" id="KW-1185">Reference proteome</keyword>
<dbReference type="GO" id="GO:0005886">
    <property type="term" value="C:plasma membrane"/>
    <property type="evidence" value="ECO:0007669"/>
    <property type="project" value="UniProtKB-SubCell"/>
</dbReference>
<dbReference type="InterPro" id="IPR003660">
    <property type="entry name" value="HAMP_dom"/>
</dbReference>
<dbReference type="Gene3D" id="1.10.287.950">
    <property type="entry name" value="Methyl-accepting chemotaxis protein"/>
    <property type="match status" value="1"/>
</dbReference>
<dbReference type="OrthoDB" id="2489132at2"/>
<keyword evidence="2" id="KW-1003">Cell membrane</keyword>
<dbReference type="Pfam" id="PF00015">
    <property type="entry name" value="MCPsignal"/>
    <property type="match status" value="1"/>
</dbReference>
<evidence type="ECO:0000256" key="10">
    <source>
        <dbReference type="PROSITE-ProRule" id="PRU00284"/>
    </source>
</evidence>
<keyword evidence="7 11" id="KW-0472">Membrane</keyword>
<dbReference type="Pfam" id="PF22673">
    <property type="entry name" value="MCP-like_PDC_1"/>
    <property type="match status" value="1"/>
</dbReference>
<evidence type="ECO:0000256" key="11">
    <source>
        <dbReference type="SAM" id="Phobius"/>
    </source>
</evidence>
<dbReference type="PANTHER" id="PTHR32089">
    <property type="entry name" value="METHYL-ACCEPTING CHEMOTAXIS PROTEIN MCPB"/>
    <property type="match status" value="1"/>
</dbReference>
<evidence type="ECO:0000259" key="13">
    <source>
        <dbReference type="PROSITE" id="PS50885"/>
    </source>
</evidence>
<dbReference type="EMBL" id="FNUD01000002">
    <property type="protein sequence ID" value="SEF06011.1"/>
    <property type="molecule type" value="Genomic_DNA"/>
</dbReference>
<dbReference type="SMART" id="SM00283">
    <property type="entry name" value="MA"/>
    <property type="match status" value="1"/>
</dbReference>
<feature type="transmembrane region" description="Helical" evidence="11">
    <location>
        <begin position="365"/>
        <end position="383"/>
    </location>
</feature>
<sequence>MSLRQLSIQWKITLLAGLCLLGVVTLLVGLSLYRMDRTADLVEASSTKMLNEAAQARIEAQGEAQALAISRQFMDAYQYGNGFARQVLFLREQSEKRFLDAFDLREDLTRQVKAALQANPDLLGLSLVFEANALDGKDQLFDHQKELGSNDKGRFALYWSQPTPGKLTSMALPESDMADTSTGPSGQANNMWFTCPRTTQKPCIIEPYFYQIDGQNVLLTSIVFPLMVDGKVIASLSVDINLNSLQAISLQASQKLYDGQTRVGIVSSAGILAGFSADAGKLGQRLDQVDANDGAQLIQMTATGGQAHSIRGQQRLKILTPFLPIPGSKPWGVLLDVPEKVLIGPAQALQAELDQGNKTGALIELAWGSLAAIIGLLLVWLMARSVTRPILGVANMLEDIASGEGDLTRRLAYDKNDELGQLASWFNRFLDKLQPTIAEVKRSVQDARSTADQSAAIATQTSAGMEQQYRQVDQAATASHEMSATAQDVARSAAQAAQAARDADQATRQGLTIIDRTTTSIDHLAADMSEAMAQVEGLAANSEKIGSVLEVIRAIAEQTNLLALNAAIEAARAGEAGRGFAVVADEVRNLARRTQESVEETRQVIEQLQAGTQEVVSSMNNSHRQAQGSVEQVGQAVTALQQIGNAVTVITDMNLQIASAAEEQSAVAEEINNNIATIRDVTESLSEQANESARVSQSLNSLANQQQTLMDQFRV</sequence>
<dbReference type="CDD" id="cd11386">
    <property type="entry name" value="MCP_signal"/>
    <property type="match status" value="1"/>
</dbReference>
<keyword evidence="6 11" id="KW-1133">Transmembrane helix</keyword>
<evidence type="ECO:0000256" key="6">
    <source>
        <dbReference type="ARBA" id="ARBA00022989"/>
    </source>
</evidence>
<dbReference type="CDD" id="cd12913">
    <property type="entry name" value="PDC1_MCP_like"/>
    <property type="match status" value="1"/>
</dbReference>
<dbReference type="Proteomes" id="UP000183613">
    <property type="component" value="Unassembled WGS sequence"/>
</dbReference>
<feature type="domain" description="Methyl-accepting transducer" evidence="12">
    <location>
        <begin position="443"/>
        <end position="679"/>
    </location>
</feature>
<evidence type="ECO:0000256" key="7">
    <source>
        <dbReference type="ARBA" id="ARBA00023136"/>
    </source>
</evidence>
<comment type="subcellular location">
    <subcellularLocation>
        <location evidence="1">Cell membrane</location>
        <topology evidence="1">Multi-pass membrane protein</topology>
    </subcellularLocation>
</comment>
<protein>
    <submittedName>
        <fullName evidence="14">Methyl-accepting chemotaxis protein</fullName>
    </submittedName>
</protein>
<dbReference type="CDD" id="cd06225">
    <property type="entry name" value="HAMP"/>
    <property type="match status" value="1"/>
</dbReference>
<gene>
    <name evidence="14" type="ORF">SAMN04489800_4127</name>
</gene>
<dbReference type="SMART" id="SM00304">
    <property type="entry name" value="HAMP"/>
    <property type="match status" value="1"/>
</dbReference>
<keyword evidence="4" id="KW-0145">Chemotaxis</keyword>
<evidence type="ECO:0000313" key="14">
    <source>
        <dbReference type="EMBL" id="SEF06011.1"/>
    </source>
</evidence>
<dbReference type="PATRIC" id="fig|882211.3.peg.2938"/>
<dbReference type="InterPro" id="IPR004089">
    <property type="entry name" value="MCPsignal_dom"/>
</dbReference>
<comment type="similarity">
    <text evidence="9">Belongs to the methyl-accepting chemotaxis (MCP) protein family.</text>
</comment>
<name>A0A0J6GBA3_PSEDM</name>
<evidence type="ECO:0000259" key="12">
    <source>
        <dbReference type="PROSITE" id="PS50111"/>
    </source>
</evidence>
<evidence type="ECO:0000256" key="3">
    <source>
        <dbReference type="ARBA" id="ARBA00022481"/>
    </source>
</evidence>
<dbReference type="GO" id="GO:0006935">
    <property type="term" value="P:chemotaxis"/>
    <property type="evidence" value="ECO:0007669"/>
    <property type="project" value="UniProtKB-KW"/>
</dbReference>
<keyword evidence="5 11" id="KW-0812">Transmembrane</keyword>
<feature type="domain" description="HAMP" evidence="13">
    <location>
        <begin position="384"/>
        <end position="438"/>
    </location>
</feature>
<keyword evidence="8 10" id="KW-0807">Transducer</keyword>
<dbReference type="Gene3D" id="3.30.450.20">
    <property type="entry name" value="PAS domain"/>
    <property type="match status" value="1"/>
</dbReference>
<dbReference type="SUPFAM" id="SSF58104">
    <property type="entry name" value="Methyl-accepting chemotaxis protein (MCP) signaling domain"/>
    <property type="match status" value="1"/>
</dbReference>
<reference evidence="14" key="1">
    <citation type="submission" date="2016-10" db="EMBL/GenBank/DDBJ databases">
        <authorList>
            <person name="Varghese N."/>
            <person name="Submissions S."/>
        </authorList>
    </citation>
    <scope>NUCLEOTIDE SEQUENCE [LARGE SCALE GENOMIC DNA]</scope>
    <source>
        <strain evidence="14">LMG 25555</strain>
    </source>
</reference>
<keyword evidence="3" id="KW-0488">Methylation</keyword>
<dbReference type="PANTHER" id="PTHR32089:SF120">
    <property type="entry name" value="METHYL-ACCEPTING CHEMOTAXIS PROTEIN TLPQ"/>
    <property type="match status" value="1"/>
</dbReference>
<evidence type="ECO:0000313" key="15">
    <source>
        <dbReference type="Proteomes" id="UP000183613"/>
    </source>
</evidence>
<organism evidence="14 15">
    <name type="scientific">Pseudomonas deceptionensis</name>
    <dbReference type="NCBI Taxonomy" id="882211"/>
    <lineage>
        <taxon>Bacteria</taxon>
        <taxon>Pseudomonadati</taxon>
        <taxon>Pseudomonadota</taxon>
        <taxon>Gammaproteobacteria</taxon>
        <taxon>Pseudomonadales</taxon>
        <taxon>Pseudomonadaceae</taxon>
        <taxon>Pseudomonas</taxon>
    </lineage>
</organism>
<dbReference type="PROSITE" id="PS50111">
    <property type="entry name" value="CHEMOTAXIS_TRANSDUC_2"/>
    <property type="match status" value="1"/>
</dbReference>
<dbReference type="FunFam" id="1.10.287.950:FF:000001">
    <property type="entry name" value="Methyl-accepting chemotaxis sensory transducer"/>
    <property type="match status" value="1"/>
</dbReference>
<evidence type="ECO:0000256" key="4">
    <source>
        <dbReference type="ARBA" id="ARBA00022500"/>
    </source>
</evidence>
<accession>A0A0J6GBA3</accession>
<dbReference type="AlphaFoldDB" id="A0A0J6GBA3"/>
<evidence type="ECO:0000256" key="8">
    <source>
        <dbReference type="ARBA" id="ARBA00023224"/>
    </source>
</evidence>
<evidence type="ECO:0000256" key="1">
    <source>
        <dbReference type="ARBA" id="ARBA00004651"/>
    </source>
</evidence>
<comment type="caution">
    <text evidence="14">The sequence shown here is derived from an EMBL/GenBank/DDBJ whole genome shotgun (WGS) entry which is preliminary data.</text>
</comment>
<dbReference type="Pfam" id="PF00672">
    <property type="entry name" value="HAMP"/>
    <property type="match status" value="1"/>
</dbReference>
<dbReference type="GO" id="GO:0007165">
    <property type="term" value="P:signal transduction"/>
    <property type="evidence" value="ECO:0007669"/>
    <property type="project" value="UniProtKB-KW"/>
</dbReference>
<feature type="transmembrane region" description="Helical" evidence="11">
    <location>
        <begin position="12"/>
        <end position="33"/>
    </location>
</feature>